<dbReference type="InterPro" id="IPR023048">
    <property type="entry name" value="NADH:quinone_OxRdtase_FMN_depd"/>
</dbReference>
<feature type="binding site" evidence="6">
    <location>
        <begin position="16"/>
        <end position="18"/>
    </location>
    <ligand>
        <name>FMN</name>
        <dbReference type="ChEBI" id="CHEBI:58210"/>
    </ligand>
</feature>
<reference evidence="8 9" key="1">
    <citation type="submission" date="2018-11" db="EMBL/GenBank/DDBJ databases">
        <authorList>
            <person name="Ye M.-Q."/>
            <person name="Du Z.-J."/>
        </authorList>
    </citation>
    <scope>NUCLEOTIDE SEQUENCE [LARGE SCALE GENOMIC DNA]</scope>
    <source>
        <strain evidence="8 9">U0105</strain>
    </source>
</reference>
<dbReference type="HAMAP" id="MF_01216">
    <property type="entry name" value="Azoreductase_type1"/>
    <property type="match status" value="1"/>
</dbReference>
<dbReference type="Proteomes" id="UP000275281">
    <property type="component" value="Unassembled WGS sequence"/>
</dbReference>
<dbReference type="PANTHER" id="PTHR43741">
    <property type="entry name" value="FMN-DEPENDENT NADH-AZOREDUCTASE 1"/>
    <property type="match status" value="1"/>
</dbReference>
<evidence type="ECO:0000256" key="5">
    <source>
        <dbReference type="ARBA" id="ARBA00048542"/>
    </source>
</evidence>
<evidence type="ECO:0000313" key="8">
    <source>
        <dbReference type="EMBL" id="RPJ67489.1"/>
    </source>
</evidence>
<keyword evidence="4 6" id="KW-0520">NAD</keyword>
<comment type="catalytic activity">
    <reaction evidence="6">
        <text>2 a quinone + NADH + H(+) = 2 a 1,4-benzosemiquinone + NAD(+)</text>
        <dbReference type="Rhea" id="RHEA:65952"/>
        <dbReference type="ChEBI" id="CHEBI:15378"/>
        <dbReference type="ChEBI" id="CHEBI:57540"/>
        <dbReference type="ChEBI" id="CHEBI:57945"/>
        <dbReference type="ChEBI" id="CHEBI:132124"/>
        <dbReference type="ChEBI" id="CHEBI:134225"/>
    </reaction>
</comment>
<dbReference type="EC" id="1.7.1.17" evidence="6"/>
<feature type="binding site" evidence="6">
    <location>
        <position position="10"/>
    </location>
    <ligand>
        <name>FMN</name>
        <dbReference type="ChEBI" id="CHEBI:58210"/>
    </ligand>
</feature>
<keyword evidence="9" id="KW-1185">Reference proteome</keyword>
<comment type="function">
    <text evidence="6">Also exhibits azoreductase activity. Catalyzes the reductive cleavage of the azo bond in aromatic azo compounds to the corresponding amines.</text>
</comment>
<dbReference type="OrthoDB" id="9787136at2"/>
<dbReference type="EC" id="1.6.5.-" evidence="6"/>
<comment type="cofactor">
    <cofactor evidence="6">
        <name>FMN</name>
        <dbReference type="ChEBI" id="CHEBI:58210"/>
    </cofactor>
    <text evidence="6">Binds 1 FMN per subunit.</text>
</comment>
<dbReference type="SUPFAM" id="SSF52218">
    <property type="entry name" value="Flavoproteins"/>
    <property type="match status" value="1"/>
</dbReference>
<dbReference type="GO" id="GO:0009055">
    <property type="term" value="F:electron transfer activity"/>
    <property type="evidence" value="ECO:0007669"/>
    <property type="project" value="UniProtKB-UniRule"/>
</dbReference>
<dbReference type="AlphaFoldDB" id="A0A3N5Y8N1"/>
<name>A0A3N5Y8N1_9ALTE</name>
<evidence type="ECO:0000256" key="6">
    <source>
        <dbReference type="HAMAP-Rule" id="MF_01216"/>
    </source>
</evidence>
<evidence type="ECO:0000256" key="2">
    <source>
        <dbReference type="ARBA" id="ARBA00022643"/>
    </source>
</evidence>
<evidence type="ECO:0000259" key="7">
    <source>
        <dbReference type="Pfam" id="PF02525"/>
    </source>
</evidence>
<dbReference type="EMBL" id="RPOK01000002">
    <property type="protein sequence ID" value="RPJ67489.1"/>
    <property type="molecule type" value="Genomic_DNA"/>
</dbReference>
<evidence type="ECO:0000256" key="4">
    <source>
        <dbReference type="ARBA" id="ARBA00023027"/>
    </source>
</evidence>
<comment type="function">
    <text evidence="6">Quinone reductase that provides resistance to thiol-specific stress caused by electrophilic quinones.</text>
</comment>
<keyword evidence="3 6" id="KW-0560">Oxidoreductase</keyword>
<dbReference type="PANTHER" id="PTHR43741:SF2">
    <property type="entry name" value="FMN-DEPENDENT NADH:QUINONE OXIDOREDUCTASE"/>
    <property type="match status" value="1"/>
</dbReference>
<dbReference type="Pfam" id="PF02525">
    <property type="entry name" value="Flavodoxin_2"/>
    <property type="match status" value="1"/>
</dbReference>
<comment type="caution">
    <text evidence="8">The sequence shown here is derived from an EMBL/GenBank/DDBJ whole genome shotgun (WGS) entry which is preliminary data.</text>
</comment>
<comment type="catalytic activity">
    <reaction evidence="5">
        <text>N,N-dimethyl-1,4-phenylenediamine + anthranilate + 2 NAD(+) = 2-(4-dimethylaminophenyl)diazenylbenzoate + 2 NADH + 2 H(+)</text>
        <dbReference type="Rhea" id="RHEA:55872"/>
        <dbReference type="ChEBI" id="CHEBI:15378"/>
        <dbReference type="ChEBI" id="CHEBI:15783"/>
        <dbReference type="ChEBI" id="CHEBI:16567"/>
        <dbReference type="ChEBI" id="CHEBI:57540"/>
        <dbReference type="ChEBI" id="CHEBI:57945"/>
        <dbReference type="ChEBI" id="CHEBI:71579"/>
        <dbReference type="EC" id="1.7.1.17"/>
    </reaction>
    <physiologicalReaction direction="right-to-left" evidence="5">
        <dbReference type="Rhea" id="RHEA:55874"/>
    </physiologicalReaction>
</comment>
<evidence type="ECO:0000256" key="1">
    <source>
        <dbReference type="ARBA" id="ARBA00022630"/>
    </source>
</evidence>
<evidence type="ECO:0000256" key="3">
    <source>
        <dbReference type="ARBA" id="ARBA00023002"/>
    </source>
</evidence>
<proteinExistence type="inferred from homology"/>
<feature type="binding site" evidence="6">
    <location>
        <begin position="134"/>
        <end position="137"/>
    </location>
    <ligand>
        <name>FMN</name>
        <dbReference type="ChEBI" id="CHEBI:58210"/>
    </ligand>
</feature>
<keyword evidence="1 6" id="KW-0285">Flavoprotein</keyword>
<comment type="subunit">
    <text evidence="6">Homodimer.</text>
</comment>
<dbReference type="InterPro" id="IPR050104">
    <property type="entry name" value="FMN-dep_NADH:Q_OxRdtase_AzoR1"/>
</dbReference>
<dbReference type="InterPro" id="IPR029039">
    <property type="entry name" value="Flavoprotein-like_sf"/>
</dbReference>
<gene>
    <name evidence="6" type="primary">azoR</name>
    <name evidence="8" type="ORF">DRW07_08205</name>
</gene>
<dbReference type="GO" id="GO:0016652">
    <property type="term" value="F:oxidoreductase activity, acting on NAD(P)H as acceptor"/>
    <property type="evidence" value="ECO:0007669"/>
    <property type="project" value="UniProtKB-UniRule"/>
</dbReference>
<evidence type="ECO:0000313" key="9">
    <source>
        <dbReference type="Proteomes" id="UP000275281"/>
    </source>
</evidence>
<feature type="binding site" evidence="6">
    <location>
        <begin position="90"/>
        <end position="93"/>
    </location>
    <ligand>
        <name>FMN</name>
        <dbReference type="ChEBI" id="CHEBI:58210"/>
    </ligand>
</feature>
<dbReference type="Gene3D" id="3.40.50.360">
    <property type="match status" value="1"/>
</dbReference>
<accession>A0A3N5Y8N1</accession>
<dbReference type="GO" id="GO:0010181">
    <property type="term" value="F:FMN binding"/>
    <property type="evidence" value="ECO:0007669"/>
    <property type="project" value="UniProtKB-UniRule"/>
</dbReference>
<protein>
    <recommendedName>
        <fullName evidence="6">FMN dependent NADH:quinone oxidoreductase</fullName>
        <ecNumber evidence="6">1.6.5.-</ecNumber>
    </recommendedName>
    <alternativeName>
        <fullName evidence="6">Azo-dye reductase</fullName>
    </alternativeName>
    <alternativeName>
        <fullName evidence="6">FMN-dependent NADH-azo compound oxidoreductase</fullName>
    </alternativeName>
    <alternativeName>
        <fullName evidence="6">FMN-dependent NADH-azoreductase</fullName>
        <ecNumber evidence="6">1.7.1.17</ecNumber>
    </alternativeName>
</protein>
<dbReference type="RefSeq" id="WP_124027389.1">
    <property type="nucleotide sequence ID" value="NZ_JBHRSN010000015.1"/>
</dbReference>
<keyword evidence="2 6" id="KW-0288">FMN</keyword>
<sequence length="198" mass="21730">MSHLLIINTSITGKSSHSRQLVSTYVDKTLTRNPGISVKQRDLAEQPLPHLSGEELQAWSNAPQGNDATLSDSLIGELEWADHIVLGLPMYNFDSPSTFRVWIDRVVRAGKTFRYTEAGPEGLLTDKSVTVVVTRGGKYVGTPLDTQTSYIKNIFNFIGIQNVNFVYAEGLAMGEASAQEAMRSANEKIDELIGVTVD</sequence>
<organism evidence="8 9">
    <name type="scientific">Alteromonas sediminis</name>
    <dbReference type="NCBI Taxonomy" id="2259342"/>
    <lineage>
        <taxon>Bacteria</taxon>
        <taxon>Pseudomonadati</taxon>
        <taxon>Pseudomonadota</taxon>
        <taxon>Gammaproteobacteria</taxon>
        <taxon>Alteromonadales</taxon>
        <taxon>Alteromonadaceae</taxon>
        <taxon>Alteromonas/Salinimonas group</taxon>
        <taxon>Alteromonas</taxon>
    </lineage>
</organism>
<feature type="domain" description="Flavodoxin-like fold" evidence="7">
    <location>
        <begin position="3"/>
        <end position="191"/>
    </location>
</feature>
<comment type="similarity">
    <text evidence="6">Belongs to the azoreductase type 1 family.</text>
</comment>
<dbReference type="InterPro" id="IPR003680">
    <property type="entry name" value="Flavodoxin_fold"/>
</dbReference>
<dbReference type="GO" id="GO:0016655">
    <property type="term" value="F:oxidoreductase activity, acting on NAD(P)H, quinone or similar compound as acceptor"/>
    <property type="evidence" value="ECO:0007669"/>
    <property type="project" value="InterPro"/>
</dbReference>